<organism evidence="1 2">
    <name type="scientific">Pseudomonas fluorescens</name>
    <dbReference type="NCBI Taxonomy" id="294"/>
    <lineage>
        <taxon>Bacteria</taxon>
        <taxon>Pseudomonadati</taxon>
        <taxon>Pseudomonadota</taxon>
        <taxon>Gammaproteobacteria</taxon>
        <taxon>Pseudomonadales</taxon>
        <taxon>Pseudomonadaceae</taxon>
        <taxon>Pseudomonas</taxon>
    </lineage>
</organism>
<reference evidence="1 2" key="1">
    <citation type="submission" date="2019-09" db="EMBL/GenBank/DDBJ databases">
        <authorList>
            <person name="Chandra G."/>
            <person name="Truman W A."/>
        </authorList>
    </citation>
    <scope>NUCLEOTIDE SEQUENCE [LARGE SCALE GENOMIC DNA]</scope>
    <source>
        <strain evidence="1">PS685</strain>
    </source>
</reference>
<dbReference type="Proteomes" id="UP000326437">
    <property type="component" value="Unassembled WGS sequence"/>
</dbReference>
<gene>
    <name evidence="1" type="ORF">PS685_00117</name>
</gene>
<dbReference type="OrthoDB" id="6902794at2"/>
<name>A0A5E6YA96_PSEFL</name>
<proteinExistence type="predicted"/>
<sequence length="81" mass="8928">MNPSQRAYCDVALAINQRRNMSVALRLGLAGSTSPKNAPRYRVVPVSGEFFHIVDTGTGKVKGFRREHNAACALARKLEQE</sequence>
<accession>A0A5E6YA96</accession>
<evidence type="ECO:0000313" key="1">
    <source>
        <dbReference type="EMBL" id="VVN49887.1"/>
    </source>
</evidence>
<dbReference type="AlphaFoldDB" id="A0A5E6YA96"/>
<protein>
    <submittedName>
        <fullName evidence="1">Uncharacterized protein</fullName>
    </submittedName>
</protein>
<dbReference type="EMBL" id="CABVHO010000001">
    <property type="protein sequence ID" value="VVN49887.1"/>
    <property type="molecule type" value="Genomic_DNA"/>
</dbReference>
<evidence type="ECO:0000313" key="2">
    <source>
        <dbReference type="Proteomes" id="UP000326437"/>
    </source>
</evidence>